<keyword evidence="3" id="KW-1003">Cell membrane</keyword>
<accession>A0A512DJB4</accession>
<evidence type="ECO:0000256" key="3">
    <source>
        <dbReference type="ARBA" id="ARBA00022475"/>
    </source>
</evidence>
<keyword evidence="9" id="KW-1185">Reference proteome</keyword>
<comment type="subcellular location">
    <subcellularLocation>
        <location evidence="1">Cell membrane</location>
        <topology evidence="1">Multi-pass membrane protein</topology>
    </subcellularLocation>
</comment>
<dbReference type="InterPro" id="IPR003339">
    <property type="entry name" value="ABC/ECF_trnsptr_transmembrane"/>
</dbReference>
<feature type="transmembrane region" description="Helical" evidence="7">
    <location>
        <begin position="67"/>
        <end position="91"/>
    </location>
</feature>
<name>A0A512DJB4_9PROT</name>
<dbReference type="PANTHER" id="PTHR43723">
    <property type="entry name" value="COBALT TRANSPORT PROTEIN CBIQ"/>
    <property type="match status" value="1"/>
</dbReference>
<comment type="similarity">
    <text evidence="2">Belongs to the CbiQ family.</text>
</comment>
<evidence type="ECO:0000256" key="5">
    <source>
        <dbReference type="ARBA" id="ARBA00022989"/>
    </source>
</evidence>
<dbReference type="OrthoDB" id="7688456at2"/>
<keyword evidence="4 7" id="KW-0812">Transmembrane</keyword>
<keyword evidence="6 7" id="KW-0472">Membrane</keyword>
<dbReference type="CDD" id="cd16914">
    <property type="entry name" value="EcfT"/>
    <property type="match status" value="1"/>
</dbReference>
<dbReference type="InterPro" id="IPR052770">
    <property type="entry name" value="Cobalt_transport_CbiQ"/>
</dbReference>
<feature type="transmembrane region" description="Helical" evidence="7">
    <location>
        <begin position="226"/>
        <end position="245"/>
    </location>
</feature>
<dbReference type="GO" id="GO:0006824">
    <property type="term" value="P:cobalt ion transport"/>
    <property type="evidence" value="ECO:0007669"/>
    <property type="project" value="InterPro"/>
</dbReference>
<dbReference type="AlphaFoldDB" id="A0A512DJB4"/>
<dbReference type="EMBL" id="BJYZ01000002">
    <property type="protein sequence ID" value="GEO36573.1"/>
    <property type="molecule type" value="Genomic_DNA"/>
</dbReference>
<evidence type="ECO:0000256" key="6">
    <source>
        <dbReference type="ARBA" id="ARBA00023136"/>
    </source>
</evidence>
<evidence type="ECO:0000256" key="7">
    <source>
        <dbReference type="SAM" id="Phobius"/>
    </source>
</evidence>
<dbReference type="Proteomes" id="UP000321523">
    <property type="component" value="Unassembled WGS sequence"/>
</dbReference>
<feature type="transmembrane region" description="Helical" evidence="7">
    <location>
        <begin position="28"/>
        <end position="55"/>
    </location>
</feature>
<proteinExistence type="inferred from homology"/>
<dbReference type="InterPro" id="IPR012809">
    <property type="entry name" value="ECF_CbiQ"/>
</dbReference>
<evidence type="ECO:0000256" key="2">
    <source>
        <dbReference type="ARBA" id="ARBA00008564"/>
    </source>
</evidence>
<evidence type="ECO:0008006" key="10">
    <source>
        <dbReference type="Google" id="ProtNLM"/>
    </source>
</evidence>
<comment type="caution">
    <text evidence="8">The sequence shown here is derived from an EMBL/GenBank/DDBJ whole genome shotgun (WGS) entry which is preliminary data.</text>
</comment>
<dbReference type="NCBIfam" id="TIGR02454">
    <property type="entry name" value="ECF_T_CbiQ"/>
    <property type="match status" value="1"/>
</dbReference>
<protein>
    <recommendedName>
        <fullName evidence="10">Cobalt ECF transporter T component CbiQ</fullName>
    </recommendedName>
</protein>
<dbReference type="PANTHER" id="PTHR43723:SF1">
    <property type="entry name" value="COBALT TRANSPORT PROTEIN CBIQ"/>
    <property type="match status" value="1"/>
</dbReference>
<feature type="transmembrane region" description="Helical" evidence="7">
    <location>
        <begin position="111"/>
        <end position="133"/>
    </location>
</feature>
<evidence type="ECO:0000256" key="1">
    <source>
        <dbReference type="ARBA" id="ARBA00004651"/>
    </source>
</evidence>
<organism evidence="8 9">
    <name type="scientific">Skermanella aerolata</name>
    <dbReference type="NCBI Taxonomy" id="393310"/>
    <lineage>
        <taxon>Bacteria</taxon>
        <taxon>Pseudomonadati</taxon>
        <taxon>Pseudomonadota</taxon>
        <taxon>Alphaproteobacteria</taxon>
        <taxon>Rhodospirillales</taxon>
        <taxon>Azospirillaceae</taxon>
        <taxon>Skermanella</taxon>
    </lineage>
</organism>
<keyword evidence="5 7" id="KW-1133">Transmembrane helix</keyword>
<gene>
    <name evidence="8" type="ORF">SAE02_07210</name>
</gene>
<sequence length="247" mass="26125">MLAIDRHAWTNRWSDRHPLEKLVPAGGMLLAALVLPPWPAAPLIIAVMLVLTIVGARVPPKAALGTLAVPVGFLLTGIPVLALAVDVSVGVHIGLAPDGLRLAAEVTSRSLAATSCLVFLILTTPVAELVPMLGRLGVPKPVRELILLIYRLIFVFLERADVGRQAQVARLGYDGPRRSIRSLGWLAGSLFQRSLDRGRRLETGLAARGFTGDLPYLDSDRAASGALLVAGALLPAAVVAVSIAWTL</sequence>
<evidence type="ECO:0000313" key="9">
    <source>
        <dbReference type="Proteomes" id="UP000321523"/>
    </source>
</evidence>
<dbReference type="RefSeq" id="WP_044425339.1">
    <property type="nucleotide sequence ID" value="NZ_BJYZ01000002.1"/>
</dbReference>
<evidence type="ECO:0000256" key="4">
    <source>
        <dbReference type="ARBA" id="ARBA00022692"/>
    </source>
</evidence>
<evidence type="ECO:0000313" key="8">
    <source>
        <dbReference type="EMBL" id="GEO36573.1"/>
    </source>
</evidence>
<dbReference type="Pfam" id="PF02361">
    <property type="entry name" value="CbiQ"/>
    <property type="match status" value="1"/>
</dbReference>
<dbReference type="GO" id="GO:0043190">
    <property type="term" value="C:ATP-binding cassette (ABC) transporter complex"/>
    <property type="evidence" value="ECO:0007669"/>
    <property type="project" value="InterPro"/>
</dbReference>
<reference evidence="8 9" key="1">
    <citation type="submission" date="2019-07" db="EMBL/GenBank/DDBJ databases">
        <title>Whole genome shotgun sequence of Skermanella aerolata NBRC 106429.</title>
        <authorList>
            <person name="Hosoyama A."/>
            <person name="Uohara A."/>
            <person name="Ohji S."/>
            <person name="Ichikawa N."/>
        </authorList>
    </citation>
    <scope>NUCLEOTIDE SEQUENCE [LARGE SCALE GENOMIC DNA]</scope>
    <source>
        <strain evidence="8 9">NBRC 106429</strain>
    </source>
</reference>